<keyword evidence="3 4" id="KW-0539">Nucleus</keyword>
<keyword evidence="4" id="KW-0804">Transcription</keyword>
<keyword evidence="6" id="KW-1185">Reference proteome</keyword>
<dbReference type="EMBL" id="CAJVPL010000190">
    <property type="protein sequence ID" value="CAG8462318.1"/>
    <property type="molecule type" value="Genomic_DNA"/>
</dbReference>
<name>A0A9N8VQ17_9GLOM</name>
<gene>
    <name evidence="4" type="primary">MED20</name>
    <name evidence="5" type="ORF">AGERDE_LOCUS2318</name>
</gene>
<dbReference type="GO" id="GO:0006357">
    <property type="term" value="P:regulation of transcription by RNA polymerase II"/>
    <property type="evidence" value="ECO:0007669"/>
    <property type="project" value="InterPro"/>
</dbReference>
<comment type="caution">
    <text evidence="5">The sequence shown here is derived from an EMBL/GenBank/DDBJ whole genome shotgun (WGS) entry which is preliminary data.</text>
</comment>
<proteinExistence type="inferred from homology"/>
<comment type="subcellular location">
    <subcellularLocation>
        <location evidence="1 4">Nucleus</location>
    </subcellularLocation>
</comment>
<protein>
    <recommendedName>
        <fullName evidence="4">Mediator of RNA polymerase II transcription subunit 20</fullName>
    </recommendedName>
    <alternativeName>
        <fullName evidence="4">Mediator complex subunit 20</fullName>
    </alternativeName>
</protein>
<evidence type="ECO:0000313" key="6">
    <source>
        <dbReference type="Proteomes" id="UP000789831"/>
    </source>
</evidence>
<evidence type="ECO:0000256" key="1">
    <source>
        <dbReference type="ARBA" id="ARBA00004123"/>
    </source>
</evidence>
<evidence type="ECO:0000313" key="5">
    <source>
        <dbReference type="EMBL" id="CAG8462318.1"/>
    </source>
</evidence>
<evidence type="ECO:0000256" key="4">
    <source>
        <dbReference type="RuleBase" id="RU364152"/>
    </source>
</evidence>
<sequence length="203" mass="23410">MYWKDAKRPDSLAVLADKLADFGSVAPEKEPYLLHCKVYRDNRSISSTQLQQQLRFMYTIGTRHGQQLFYTLVDDVVVESERETELIMEKLKNLWGLRQNATIESHTFPVGDFVVRLGKLNVNSDYKGIMIEIEYRPLSHPYTAAPILQEFKDMLLPADAQIAQWISGATSDDTFAKVGLSEEVYTTSHTMYQYMQLLKIENF</sequence>
<dbReference type="InterPro" id="IPR013921">
    <property type="entry name" value="Mediator_Med20"/>
</dbReference>
<dbReference type="AlphaFoldDB" id="A0A9N8VQ17"/>
<dbReference type="GO" id="GO:0003713">
    <property type="term" value="F:transcription coactivator activity"/>
    <property type="evidence" value="ECO:0007669"/>
    <property type="project" value="TreeGrafter"/>
</dbReference>
<dbReference type="GO" id="GO:0016592">
    <property type="term" value="C:mediator complex"/>
    <property type="evidence" value="ECO:0007669"/>
    <property type="project" value="InterPro"/>
</dbReference>
<evidence type="ECO:0000256" key="2">
    <source>
        <dbReference type="ARBA" id="ARBA00010743"/>
    </source>
</evidence>
<dbReference type="Gene3D" id="3.30.310.180">
    <property type="match status" value="1"/>
</dbReference>
<dbReference type="Pfam" id="PF08612">
    <property type="entry name" value="Med20"/>
    <property type="match status" value="1"/>
</dbReference>
<comment type="subunit">
    <text evidence="4">Component of the Mediator complex.</text>
</comment>
<dbReference type="OrthoDB" id="1854899at2759"/>
<organism evidence="5 6">
    <name type="scientific">Ambispora gerdemannii</name>
    <dbReference type="NCBI Taxonomy" id="144530"/>
    <lineage>
        <taxon>Eukaryota</taxon>
        <taxon>Fungi</taxon>
        <taxon>Fungi incertae sedis</taxon>
        <taxon>Mucoromycota</taxon>
        <taxon>Glomeromycotina</taxon>
        <taxon>Glomeromycetes</taxon>
        <taxon>Archaeosporales</taxon>
        <taxon>Ambisporaceae</taxon>
        <taxon>Ambispora</taxon>
    </lineage>
</organism>
<dbReference type="Proteomes" id="UP000789831">
    <property type="component" value="Unassembled WGS sequence"/>
</dbReference>
<comment type="function">
    <text evidence="4">Component of the Mediator complex, a coactivator involved in the regulated transcription of nearly all RNA polymerase II-dependent genes. Mediator functions as a bridge to convey information from gene-specific regulatory proteins to the basal RNA polymerase II transcription machinery. Mediator is recruited to promoters by direct interactions with regulatory proteins and serves as a scaffold for the assembly of a functional preinitiation complex with RNA polymerase II and the general transcription factors.</text>
</comment>
<accession>A0A9N8VQ17</accession>
<reference evidence="5" key="1">
    <citation type="submission" date="2021-06" db="EMBL/GenBank/DDBJ databases">
        <authorList>
            <person name="Kallberg Y."/>
            <person name="Tangrot J."/>
            <person name="Rosling A."/>
        </authorList>
    </citation>
    <scope>NUCLEOTIDE SEQUENCE</scope>
    <source>
        <strain evidence="5">MT106</strain>
    </source>
</reference>
<dbReference type="PANTHER" id="PTHR12465:SF0">
    <property type="entry name" value="MEDIATOR OF RNA POLYMERASE II TRANSCRIPTION SUBUNIT 20"/>
    <property type="match status" value="1"/>
</dbReference>
<evidence type="ECO:0000256" key="3">
    <source>
        <dbReference type="ARBA" id="ARBA00023242"/>
    </source>
</evidence>
<comment type="similarity">
    <text evidence="2 4">Belongs to the Mediator complex subunit 20 family.</text>
</comment>
<dbReference type="PANTHER" id="PTHR12465">
    <property type="entry name" value="UBIQUITIN SPECIFIC PROTEASE HOMOLOG 49"/>
    <property type="match status" value="1"/>
</dbReference>
<keyword evidence="4" id="KW-0010">Activator</keyword>
<keyword evidence="4" id="KW-0805">Transcription regulation</keyword>